<name>A0ABR1UPD5_9PEZI</name>
<proteinExistence type="predicted"/>
<evidence type="ECO:0000313" key="3">
    <source>
        <dbReference type="Proteomes" id="UP001446871"/>
    </source>
</evidence>
<comment type="caution">
    <text evidence="2">The sequence shown here is derived from an EMBL/GenBank/DDBJ whole genome shotgun (WGS) entry which is preliminary data.</text>
</comment>
<reference evidence="2 3" key="1">
    <citation type="submission" date="2023-01" db="EMBL/GenBank/DDBJ databases">
        <title>Analysis of 21 Apiospora genomes using comparative genomics revels a genus with tremendous synthesis potential of carbohydrate active enzymes and secondary metabolites.</title>
        <authorList>
            <person name="Sorensen T."/>
        </authorList>
    </citation>
    <scope>NUCLEOTIDE SEQUENCE [LARGE SCALE GENOMIC DNA]</scope>
    <source>
        <strain evidence="2 3">CBS 83171</strain>
    </source>
</reference>
<sequence length="522" mass="57238">MGCSSIFAAAVALSASLATAMKSPSSRLSASAQDLFDYSMSVSDSRYDASYNFIWYQDNGPWSTRFTAWYLPGLLYRAEGDDVKNAIASIEGILGTQMLADFDAPWYGTYKLSPDAPDPTPDSPLYPPSIYDTYDPNWREFVGSQLIQVVEEFPDKLGPELVGRIEDSLEAAALGGMRRNGTFPAEDNLILAYSNPGLMRALTTGWAGRRKKNQVLLDFARKQGEDLLALFQRGGQDVLGEYNAPNYYGVDIWALAANAKYGPADLPMTNSSRTMLRGLWDDIAHQYNPFLGNMYGPQPPKGESDLLYDVAQGAAFALVMDVVAECVRPETAILLKAKGWWEGERFMNKTVYEDLTSDQHRIATSWLSAGVMAGGQTVTGETKNRGDQFVPAIVHWASDPKHEPFPYNGFFSLYPSATTIRAEAGPGYLTVAYPNTTQAGADIFTFALSGIPPVWTRGGAHVIGGLEDLPCLDVNVSAPGLTPLPVTYGKQLRNHWFYNISYAVPADFQGTPEVHFDLAYTC</sequence>
<protein>
    <submittedName>
        <fullName evidence="2">Uncharacterized protein</fullName>
    </submittedName>
</protein>
<feature type="signal peptide" evidence="1">
    <location>
        <begin position="1"/>
        <end position="20"/>
    </location>
</feature>
<evidence type="ECO:0000313" key="2">
    <source>
        <dbReference type="EMBL" id="KAK8060789.1"/>
    </source>
</evidence>
<dbReference type="Proteomes" id="UP001446871">
    <property type="component" value="Unassembled WGS sequence"/>
</dbReference>
<dbReference type="EMBL" id="JAQQWM010000006">
    <property type="protein sequence ID" value="KAK8060789.1"/>
    <property type="molecule type" value="Genomic_DNA"/>
</dbReference>
<dbReference type="PANTHER" id="PTHR40616">
    <property type="entry name" value="LINALOOL DEHYDRATASE_ISOMERASE DOMAIN-CONTAINING PROTEIN"/>
    <property type="match status" value="1"/>
</dbReference>
<evidence type="ECO:0000256" key="1">
    <source>
        <dbReference type="SAM" id="SignalP"/>
    </source>
</evidence>
<keyword evidence="3" id="KW-1185">Reference proteome</keyword>
<gene>
    <name evidence="2" type="ORF">PG996_010719</name>
</gene>
<organism evidence="2 3">
    <name type="scientific">Apiospora saccharicola</name>
    <dbReference type="NCBI Taxonomy" id="335842"/>
    <lineage>
        <taxon>Eukaryota</taxon>
        <taxon>Fungi</taxon>
        <taxon>Dikarya</taxon>
        <taxon>Ascomycota</taxon>
        <taxon>Pezizomycotina</taxon>
        <taxon>Sordariomycetes</taxon>
        <taxon>Xylariomycetidae</taxon>
        <taxon>Amphisphaeriales</taxon>
        <taxon>Apiosporaceae</taxon>
        <taxon>Apiospora</taxon>
    </lineage>
</organism>
<accession>A0ABR1UPD5</accession>
<dbReference type="PANTHER" id="PTHR40616:SF1">
    <property type="entry name" value="LINALOOL DEHYDRATASE_ISOMERASE DOMAIN-CONTAINING PROTEIN"/>
    <property type="match status" value="1"/>
</dbReference>
<keyword evidence="1" id="KW-0732">Signal</keyword>
<feature type="chain" id="PRO_5045045296" evidence="1">
    <location>
        <begin position="21"/>
        <end position="522"/>
    </location>
</feature>